<evidence type="ECO:0000313" key="2">
    <source>
        <dbReference type="EMBL" id="AJR02387.1"/>
    </source>
</evidence>
<sequence length="305" mass="36550">MPFFSVIIPLYNKEKYIKHTLNSVLNQTFEDFEIIIINDGSTDGSLKIVQEFKDARIKIINQKNKGLCYSRNTGIKNALSNFIALLDADDLWMKDYLETNFKLIQAQKKDFVFATNVKLLNSKTNPILNVTNFEEHNINLIENYFSLQKNIMGPSSLVIKKTVFEVVGYFDETINYGEEDDFYIRCFNKYRLVYYNQPKIYYRIGIEEQLTRPNPNFERRIPNYEAYLKIYKNNKDLTKFIDYVYYRMVILYKMELNYELVKFYKAKVNPKNLFLIKRIKFYLPTKAFYFTKKIYVGFLEYLSIY</sequence>
<proteinExistence type="predicted"/>
<dbReference type="CDD" id="cd00761">
    <property type="entry name" value="Glyco_tranf_GTA_type"/>
    <property type="match status" value="1"/>
</dbReference>
<dbReference type="GO" id="GO:0016740">
    <property type="term" value="F:transferase activity"/>
    <property type="evidence" value="ECO:0007669"/>
    <property type="project" value="UniProtKB-KW"/>
</dbReference>
<dbReference type="EMBL" id="CP007202">
    <property type="protein sequence ID" value="AJR02387.1"/>
    <property type="molecule type" value="Genomic_DNA"/>
</dbReference>
<dbReference type="InterPro" id="IPR029044">
    <property type="entry name" value="Nucleotide-diphossugar_trans"/>
</dbReference>
<feature type="domain" description="Glycosyltransferase 2-like" evidence="1">
    <location>
        <begin position="5"/>
        <end position="120"/>
    </location>
</feature>
<dbReference type="InterPro" id="IPR001173">
    <property type="entry name" value="Glyco_trans_2-like"/>
</dbReference>
<dbReference type="RefSeq" id="WP_052647402.1">
    <property type="nucleotide sequence ID" value="NZ_CP007202.1"/>
</dbReference>
<dbReference type="PANTHER" id="PTHR43685:SF2">
    <property type="entry name" value="GLYCOSYLTRANSFERASE 2-LIKE DOMAIN-CONTAINING PROTEIN"/>
    <property type="match status" value="1"/>
</dbReference>
<evidence type="ECO:0000259" key="1">
    <source>
        <dbReference type="Pfam" id="PF00535"/>
    </source>
</evidence>
<accession>A0A0C5W813</accession>
<dbReference type="SUPFAM" id="SSF53448">
    <property type="entry name" value="Nucleotide-diphospho-sugar transferases"/>
    <property type="match status" value="1"/>
</dbReference>
<dbReference type="OrthoDB" id="6307329at2"/>
<dbReference type="Pfam" id="PF00535">
    <property type="entry name" value="Glycos_transf_2"/>
    <property type="match status" value="1"/>
</dbReference>
<dbReference type="PATRIC" id="fig|1454006.5.peg.139"/>
<dbReference type="Gene3D" id="3.90.550.10">
    <property type="entry name" value="Spore Coat Polysaccharide Biosynthesis Protein SpsA, Chain A"/>
    <property type="match status" value="1"/>
</dbReference>
<protein>
    <submittedName>
        <fullName evidence="2">Glycosyl transferase</fullName>
    </submittedName>
</protein>
<gene>
    <name evidence="2" type="ORF">AW14_00775</name>
</gene>
<evidence type="ECO:0000313" key="3">
    <source>
        <dbReference type="Proteomes" id="UP000032229"/>
    </source>
</evidence>
<dbReference type="HOGENOM" id="CLU_025996_0_0_10"/>
<organism evidence="2 3">
    <name type="scientific">Siansivirga zeaxanthinifaciens CC-SAMT-1</name>
    <dbReference type="NCBI Taxonomy" id="1454006"/>
    <lineage>
        <taxon>Bacteria</taxon>
        <taxon>Pseudomonadati</taxon>
        <taxon>Bacteroidota</taxon>
        <taxon>Flavobacteriia</taxon>
        <taxon>Flavobacteriales</taxon>
        <taxon>Flavobacteriaceae</taxon>
        <taxon>Siansivirga</taxon>
    </lineage>
</organism>
<dbReference type="STRING" id="1454006.AW14_00775"/>
<dbReference type="PANTHER" id="PTHR43685">
    <property type="entry name" value="GLYCOSYLTRANSFERASE"/>
    <property type="match status" value="1"/>
</dbReference>
<keyword evidence="3" id="KW-1185">Reference proteome</keyword>
<dbReference type="KEGG" id="sze:AW14_00775"/>
<reference evidence="2 3" key="1">
    <citation type="submission" date="2014-02" db="EMBL/GenBank/DDBJ databases">
        <authorList>
            <person name="Young C.-C."/>
            <person name="Hameed A."/>
            <person name="Huang H.-C."/>
            <person name="Shahina M."/>
        </authorList>
    </citation>
    <scope>NUCLEOTIDE SEQUENCE [LARGE SCALE GENOMIC DNA]</scope>
    <source>
        <strain evidence="2 3">CC-SAMT-1</strain>
    </source>
</reference>
<keyword evidence="2" id="KW-0808">Transferase</keyword>
<name>A0A0C5W813_9FLAO</name>
<dbReference type="InterPro" id="IPR050834">
    <property type="entry name" value="Glycosyltransf_2"/>
</dbReference>
<dbReference type="Proteomes" id="UP000032229">
    <property type="component" value="Chromosome"/>
</dbReference>
<dbReference type="AlphaFoldDB" id="A0A0C5W813"/>